<keyword evidence="4" id="KW-1185">Reference proteome</keyword>
<dbReference type="EMBL" id="JADMKU010000003">
    <property type="protein sequence ID" value="MBR9650373.1"/>
    <property type="molecule type" value="Genomic_DNA"/>
</dbReference>
<evidence type="ECO:0000259" key="2">
    <source>
        <dbReference type="Pfam" id="PF07883"/>
    </source>
</evidence>
<accession>A0ABS5HP33</accession>
<evidence type="ECO:0000313" key="3">
    <source>
        <dbReference type="EMBL" id="MBR9650373.1"/>
    </source>
</evidence>
<dbReference type="Gene3D" id="2.60.120.10">
    <property type="entry name" value="Jelly Rolls"/>
    <property type="match status" value="1"/>
</dbReference>
<dbReference type="InterPro" id="IPR014710">
    <property type="entry name" value="RmlC-like_jellyroll"/>
</dbReference>
<name>A0ABS5HP33_9RHOB</name>
<reference evidence="3 4" key="1">
    <citation type="journal article" date="2021" name="Arch. Microbiol.">
        <title>Thalassobius aquimarinus sp. nov., isolated from the Sea of Japan seashore.</title>
        <authorList>
            <person name="Kurilenko V.V."/>
            <person name="Romanenko L.A."/>
            <person name="Chernysheva N.Y."/>
            <person name="Velansky P.V."/>
            <person name="Tekutyeva L.A."/>
            <person name="Isaeva M.P."/>
            <person name="Mikhailov V.V."/>
        </authorList>
    </citation>
    <scope>NUCLEOTIDE SEQUENCE [LARGE SCALE GENOMIC DNA]</scope>
    <source>
        <strain evidence="3 4">KMM 8518</strain>
    </source>
</reference>
<dbReference type="Pfam" id="PF07883">
    <property type="entry name" value="Cupin_2"/>
    <property type="match status" value="1"/>
</dbReference>
<protein>
    <submittedName>
        <fullName evidence="3">Cupin domain-containing protein</fullName>
    </submittedName>
</protein>
<dbReference type="PANTHER" id="PTHR36440:SF1">
    <property type="entry name" value="PUTATIVE (AFU_ORTHOLOGUE AFUA_8G07350)-RELATED"/>
    <property type="match status" value="1"/>
</dbReference>
<organism evidence="3 4">
    <name type="scientific">Thalassovita aquimarina</name>
    <dbReference type="NCBI Taxonomy" id="2785917"/>
    <lineage>
        <taxon>Bacteria</taxon>
        <taxon>Pseudomonadati</taxon>
        <taxon>Pseudomonadota</taxon>
        <taxon>Alphaproteobacteria</taxon>
        <taxon>Rhodobacterales</taxon>
        <taxon>Roseobacteraceae</taxon>
        <taxon>Thalassovita</taxon>
    </lineage>
</organism>
<dbReference type="RefSeq" id="WP_373049986.1">
    <property type="nucleotide sequence ID" value="NZ_JBFEWH010000022.1"/>
</dbReference>
<dbReference type="SUPFAM" id="SSF51182">
    <property type="entry name" value="RmlC-like cupins"/>
    <property type="match status" value="1"/>
</dbReference>
<feature type="domain" description="Cupin type-2" evidence="2">
    <location>
        <begin position="35"/>
        <end position="102"/>
    </location>
</feature>
<dbReference type="PANTHER" id="PTHR36440">
    <property type="entry name" value="PUTATIVE (AFU_ORTHOLOGUE AFUA_8G07350)-RELATED"/>
    <property type="match status" value="1"/>
</dbReference>
<comment type="caution">
    <text evidence="3">The sequence shown here is derived from an EMBL/GenBank/DDBJ whole genome shotgun (WGS) entry which is preliminary data.</text>
</comment>
<dbReference type="InterPro" id="IPR053146">
    <property type="entry name" value="QDO-like"/>
</dbReference>
<dbReference type="Proteomes" id="UP001195941">
    <property type="component" value="Unassembled WGS sequence"/>
</dbReference>
<feature type="region of interest" description="Disordered" evidence="1">
    <location>
        <begin position="111"/>
        <end position="137"/>
    </location>
</feature>
<sequence length="159" mass="17354">MTKPCEIEAIWILGALFRSFRQDGAPPGGVYLLEQVLPEGFSPPRHIHHNEDETFYMIEGEIEFLVGDEMVTIRPGDILVAPKGIAHTFLVTSPGGARMLTVTTEGEFESMARSAGRPAEYDGLPPRQEKPTPEQRAQLEAACRANAIEVVGPPLAMAV</sequence>
<gene>
    <name evidence="3" type="ORF">IT775_04435</name>
</gene>
<evidence type="ECO:0000256" key="1">
    <source>
        <dbReference type="SAM" id="MobiDB-lite"/>
    </source>
</evidence>
<proteinExistence type="predicted"/>
<dbReference type="InterPro" id="IPR011051">
    <property type="entry name" value="RmlC_Cupin_sf"/>
</dbReference>
<evidence type="ECO:0000313" key="4">
    <source>
        <dbReference type="Proteomes" id="UP001195941"/>
    </source>
</evidence>
<dbReference type="InterPro" id="IPR013096">
    <property type="entry name" value="Cupin_2"/>
</dbReference>